<evidence type="ECO:0000313" key="2">
    <source>
        <dbReference type="Proteomes" id="UP000249590"/>
    </source>
</evidence>
<accession>A0A8B2NIS8</accession>
<dbReference type="RefSeq" id="WP_111349631.1">
    <property type="nucleotide sequence ID" value="NZ_JAIWKD010000006.1"/>
</dbReference>
<keyword evidence="2" id="KW-1185">Reference proteome</keyword>
<name>A0A8B2NIS8_9HYPH</name>
<reference evidence="1 2" key="1">
    <citation type="submission" date="2018-05" db="EMBL/GenBank/DDBJ databases">
        <title>Acuticoccus sediminis sp. nov., isolated from deep-sea sediment of Indian Ocean.</title>
        <authorList>
            <person name="Liu X."/>
            <person name="Lai Q."/>
            <person name="Du Y."/>
            <person name="Sun F."/>
            <person name="Zhang X."/>
            <person name="Wang S."/>
            <person name="Shao Z."/>
        </authorList>
    </citation>
    <scope>NUCLEOTIDE SEQUENCE [LARGE SCALE GENOMIC DNA]</scope>
    <source>
        <strain evidence="1 2">PTG4-2</strain>
    </source>
</reference>
<organism evidence="1 2">
    <name type="scientific">Acuticoccus sediminis</name>
    <dbReference type="NCBI Taxonomy" id="2184697"/>
    <lineage>
        <taxon>Bacteria</taxon>
        <taxon>Pseudomonadati</taxon>
        <taxon>Pseudomonadota</taxon>
        <taxon>Alphaproteobacteria</taxon>
        <taxon>Hyphomicrobiales</taxon>
        <taxon>Amorphaceae</taxon>
        <taxon>Acuticoccus</taxon>
    </lineage>
</organism>
<gene>
    <name evidence="1" type="ORF">DLJ53_23215</name>
</gene>
<dbReference type="OrthoDB" id="7889081at2"/>
<sequence>MTSAANEPRWFVQEAPSGNVAFWGVPDTDAVGFTVSCTSGSNVILSPALYAMSEPTGSQKIRFTVDDDTYVRDALLVFSERDAAWRATAVVSTEDEVLTALKRGSTVTYDFDPPLREGDAFTVSLKGSGDAINKVIDGC</sequence>
<proteinExistence type="predicted"/>
<protein>
    <submittedName>
        <fullName evidence="1">Uncharacterized protein</fullName>
    </submittedName>
</protein>
<evidence type="ECO:0000313" key="1">
    <source>
        <dbReference type="EMBL" id="RAH99434.1"/>
    </source>
</evidence>
<dbReference type="AlphaFoldDB" id="A0A8B2NIS8"/>
<comment type="caution">
    <text evidence="1">The sequence shown here is derived from an EMBL/GenBank/DDBJ whole genome shotgun (WGS) entry which is preliminary data.</text>
</comment>
<dbReference type="Proteomes" id="UP000249590">
    <property type="component" value="Unassembled WGS sequence"/>
</dbReference>
<dbReference type="EMBL" id="QHHQ01000005">
    <property type="protein sequence ID" value="RAH99434.1"/>
    <property type="molecule type" value="Genomic_DNA"/>
</dbReference>